<dbReference type="InterPro" id="IPR000559">
    <property type="entry name" value="Formate_THF_ligase"/>
</dbReference>
<dbReference type="GO" id="GO:0004329">
    <property type="term" value="F:formate-tetrahydrofolate ligase activity"/>
    <property type="evidence" value="ECO:0007669"/>
    <property type="project" value="UniProtKB-UniRule"/>
</dbReference>
<name>A0A1G9FN33_9MICO</name>
<accession>A0A1G9FN33</accession>
<protein>
    <recommendedName>
        <fullName evidence="8">Formate--tetrahydrofolate ligase</fullName>
        <ecNumber evidence="8">6.3.4.3</ecNumber>
    </recommendedName>
    <alternativeName>
        <fullName evidence="8">Formyltetrahydrofolate synthetase</fullName>
        <shortName evidence="8">FHS</shortName>
        <shortName evidence="8">FTHFS</shortName>
    </alternativeName>
</protein>
<dbReference type="SUPFAM" id="SSF52540">
    <property type="entry name" value="P-loop containing nucleoside triphosphate hydrolases"/>
    <property type="match status" value="1"/>
</dbReference>
<organism evidence="9 10">
    <name type="scientific">Cryobacterium psychrotolerans</name>
    <dbReference type="NCBI Taxonomy" id="386301"/>
    <lineage>
        <taxon>Bacteria</taxon>
        <taxon>Bacillati</taxon>
        <taxon>Actinomycetota</taxon>
        <taxon>Actinomycetes</taxon>
        <taxon>Micrococcales</taxon>
        <taxon>Microbacteriaceae</taxon>
        <taxon>Cryobacterium</taxon>
    </lineage>
</organism>
<keyword evidence="5 8" id="KW-0067">ATP-binding</keyword>
<evidence type="ECO:0000256" key="1">
    <source>
        <dbReference type="ARBA" id="ARBA00004777"/>
    </source>
</evidence>
<keyword evidence="4 8" id="KW-0547">Nucleotide-binding</keyword>
<proteinExistence type="inferred from homology"/>
<evidence type="ECO:0000256" key="3">
    <source>
        <dbReference type="ARBA" id="ARBA00022598"/>
    </source>
</evidence>
<dbReference type="FunFam" id="3.10.410.10:FF:000001">
    <property type="entry name" value="Putative formate--tetrahydrofolate ligase"/>
    <property type="match status" value="1"/>
</dbReference>
<dbReference type="GO" id="GO:0005524">
    <property type="term" value="F:ATP binding"/>
    <property type="evidence" value="ECO:0007669"/>
    <property type="project" value="UniProtKB-UniRule"/>
</dbReference>
<dbReference type="InterPro" id="IPR020628">
    <property type="entry name" value="Formate_THF_ligase_CS"/>
</dbReference>
<evidence type="ECO:0000313" key="9">
    <source>
        <dbReference type="EMBL" id="SDK89791.1"/>
    </source>
</evidence>
<evidence type="ECO:0000256" key="8">
    <source>
        <dbReference type="HAMAP-Rule" id="MF_01543"/>
    </source>
</evidence>
<dbReference type="Pfam" id="PF01268">
    <property type="entry name" value="FTHFS"/>
    <property type="match status" value="1"/>
</dbReference>
<dbReference type="Gene3D" id="3.40.50.300">
    <property type="entry name" value="P-loop containing nucleotide triphosphate hydrolases"/>
    <property type="match status" value="1"/>
</dbReference>
<evidence type="ECO:0000256" key="5">
    <source>
        <dbReference type="ARBA" id="ARBA00022840"/>
    </source>
</evidence>
<reference evidence="9 10" key="1">
    <citation type="submission" date="2016-10" db="EMBL/GenBank/DDBJ databases">
        <authorList>
            <person name="de Groot N.N."/>
        </authorList>
    </citation>
    <scope>NUCLEOTIDE SEQUENCE [LARGE SCALE GENOMIC DNA]</scope>
    <source>
        <strain evidence="9 10">CGMCC 1.5382</strain>
    </source>
</reference>
<comment type="caution">
    <text evidence="8">Lacks conserved residue(s) required for the propagation of feature annotation.</text>
</comment>
<dbReference type="RefSeq" id="WP_198417077.1">
    <property type="nucleotide sequence ID" value="NZ_FNFU01000017.1"/>
</dbReference>
<dbReference type="GO" id="GO:0035999">
    <property type="term" value="P:tetrahydrofolate interconversion"/>
    <property type="evidence" value="ECO:0007669"/>
    <property type="project" value="UniProtKB-UniRule"/>
</dbReference>
<dbReference type="InterPro" id="IPR027417">
    <property type="entry name" value="P-loop_NTPase"/>
</dbReference>
<sequence>MFKPSRSITTAMPSDLAISRAAARRPLEEVAADMGIGPHLLEPYGSAASKISLDAIDEFRDRPRAKYVVVTAITPTPLGSGKTTTAVGLGQGFRHIDKLGIVAIRQPSMGPTFGIKGGAAGGGYAQVVPMEALNLHLTGDTHAVTAAHNLLSAMIGNHIHKGNRLGFDPHEITWRRVLDVNDRELRTIITGLGGPDDGNPFQSGFDISAASEVMALLSLCTSLRDLRERMGRIVVGYNRGGEPVTAEMLKAAGAMTAILKDAIKPNLMQTVEQTPVLVHSGPFGNIATGNSSVVADLIGIHAGDYLITEAGFGADIGAEKFFNIKCRASGLAPDVAVIVATVRDLKTHSNKYRVVAGRPLPPEMLAENPDDVIAGAANLRRQIANIRRHGVTPVIAVNAFPTDYDSEHQAIMDVAAEEGVRAAISYHFTEGGRGAVELAEAVAEACAEPSSFHRLYPDELPLVDKIDVIAREMYGADGLDLSPLAARQLDKYERAGFGSLPVCIAKTHLSLSADPKIKGAPTGWRLPVREVRASIGAGFIYPICGDMRTMPGLSSAPAAERIDIDDNGEIVGLS</sequence>
<dbReference type="UniPathway" id="UPA00193"/>
<evidence type="ECO:0000256" key="7">
    <source>
        <dbReference type="ARBA" id="ARBA00061363"/>
    </source>
</evidence>
<dbReference type="AlphaFoldDB" id="A0A1G9FN33"/>
<keyword evidence="10" id="KW-1185">Reference proteome</keyword>
<dbReference type="HAMAP" id="MF_01543">
    <property type="entry name" value="FTHFS"/>
    <property type="match status" value="1"/>
</dbReference>
<dbReference type="EC" id="6.3.4.3" evidence="8"/>
<keyword evidence="3 8" id="KW-0436">Ligase</keyword>
<comment type="similarity">
    <text evidence="7 8">Belongs to the formate--tetrahydrofolate ligase family.</text>
</comment>
<dbReference type="NCBIfam" id="NF010030">
    <property type="entry name" value="PRK13505.1"/>
    <property type="match status" value="1"/>
</dbReference>
<dbReference type="PROSITE" id="PS00721">
    <property type="entry name" value="FTHFS_1"/>
    <property type="match status" value="1"/>
</dbReference>
<gene>
    <name evidence="8" type="primary">fhs</name>
    <name evidence="9" type="ORF">SAMN05216282_11730</name>
</gene>
<comment type="pathway">
    <text evidence="1 8">One-carbon metabolism; tetrahydrofolate interconversion.</text>
</comment>
<dbReference type="Proteomes" id="UP000198701">
    <property type="component" value="Unassembled WGS sequence"/>
</dbReference>
<evidence type="ECO:0000256" key="4">
    <source>
        <dbReference type="ARBA" id="ARBA00022741"/>
    </source>
</evidence>
<dbReference type="EMBL" id="FNFU01000017">
    <property type="protein sequence ID" value="SDK89791.1"/>
    <property type="molecule type" value="Genomic_DNA"/>
</dbReference>
<evidence type="ECO:0000313" key="10">
    <source>
        <dbReference type="Proteomes" id="UP000198701"/>
    </source>
</evidence>
<comment type="catalytic activity">
    <reaction evidence="6 8">
        <text>(6S)-5,6,7,8-tetrahydrofolate + formate + ATP = (6R)-10-formyltetrahydrofolate + ADP + phosphate</text>
        <dbReference type="Rhea" id="RHEA:20221"/>
        <dbReference type="ChEBI" id="CHEBI:15740"/>
        <dbReference type="ChEBI" id="CHEBI:30616"/>
        <dbReference type="ChEBI" id="CHEBI:43474"/>
        <dbReference type="ChEBI" id="CHEBI:57453"/>
        <dbReference type="ChEBI" id="CHEBI:195366"/>
        <dbReference type="ChEBI" id="CHEBI:456216"/>
        <dbReference type="EC" id="6.3.4.3"/>
    </reaction>
</comment>
<keyword evidence="2 8" id="KW-0554">One-carbon metabolism</keyword>
<dbReference type="FunFam" id="3.30.1510.10:FF:000001">
    <property type="entry name" value="Formate--tetrahydrofolate ligase"/>
    <property type="match status" value="1"/>
</dbReference>
<evidence type="ECO:0000256" key="6">
    <source>
        <dbReference type="ARBA" id="ARBA00049033"/>
    </source>
</evidence>
<dbReference type="STRING" id="386301.SAMN05216282_11730"/>
<dbReference type="CDD" id="cd00477">
    <property type="entry name" value="FTHFS"/>
    <property type="match status" value="1"/>
</dbReference>
<dbReference type="Gene3D" id="3.30.1510.10">
    <property type="entry name" value="Domain 2, N(10)-formyltetrahydrofolate synthetase"/>
    <property type="match status" value="1"/>
</dbReference>
<evidence type="ECO:0000256" key="2">
    <source>
        <dbReference type="ARBA" id="ARBA00022563"/>
    </source>
</evidence>
<dbReference type="Gene3D" id="3.10.410.10">
    <property type="entry name" value="Formyltetrahydrofolate synthetase, domain 3"/>
    <property type="match status" value="1"/>
</dbReference>